<feature type="domain" description="Calx-beta" evidence="4">
    <location>
        <begin position="101"/>
        <end position="209"/>
    </location>
</feature>
<evidence type="ECO:0000256" key="3">
    <source>
        <dbReference type="ARBA" id="ARBA00022837"/>
    </source>
</evidence>
<dbReference type="PANTHER" id="PTHR46682:SF1">
    <property type="entry name" value="ADHESION G-PROTEIN COUPLED RECEPTOR V1"/>
    <property type="match status" value="1"/>
</dbReference>
<dbReference type="InterPro" id="IPR038081">
    <property type="entry name" value="CalX-like_sf"/>
</dbReference>
<dbReference type="GO" id="GO:0071277">
    <property type="term" value="P:cellular response to calcium ion"/>
    <property type="evidence" value="ECO:0007669"/>
    <property type="project" value="TreeGrafter"/>
</dbReference>
<dbReference type="InterPro" id="IPR026919">
    <property type="entry name" value="ADGRV1"/>
</dbReference>
<sequence>VSPKLVQEYSYTYVVPIKIKREVSYYDTVYINFMVNSSSPNTVIGVDVLPAVGSVTFQPEQKEANIELQILADDIPENNESFFVYLTSTSFNEARIIPSVLEIIITPNDAPVHFTKTEYRFEEGPGTKSVVVDVTRGVLNDGTTRIGPIDGDVYVDYNFISASTAINEDFVATNGTLTFSSQEITKAISFVINDDSVPEQEEYFSLRLLNLRGNAVLVAPSVATVIINANDNPNGIISFKADVSGGSPSQRVNEDSFSSVNFIVRRAAGTFGTVSVAWIIRKESGGSAAITDDVGPAGGILVFASGANEAIISLTIVQDNTPEPAEMFIIQLQPESVTGSALVDGFVNAQLLIEDSDNVYGTIEFGSDNDQKLIT</sequence>
<dbReference type="PANTHER" id="PTHR46682">
    <property type="entry name" value="ADHESION G-PROTEIN COUPLED RECEPTOR V1"/>
    <property type="match status" value="1"/>
</dbReference>
<feature type="domain" description="Calx-beta" evidence="4">
    <location>
        <begin position="224"/>
        <end position="333"/>
    </location>
</feature>
<evidence type="ECO:0000313" key="5">
    <source>
        <dbReference type="EMBL" id="CAG5132467.1"/>
    </source>
</evidence>
<organism evidence="5 6">
    <name type="scientific">Candidula unifasciata</name>
    <dbReference type="NCBI Taxonomy" id="100452"/>
    <lineage>
        <taxon>Eukaryota</taxon>
        <taxon>Metazoa</taxon>
        <taxon>Spiralia</taxon>
        <taxon>Lophotrochozoa</taxon>
        <taxon>Mollusca</taxon>
        <taxon>Gastropoda</taxon>
        <taxon>Heterobranchia</taxon>
        <taxon>Euthyneura</taxon>
        <taxon>Panpulmonata</taxon>
        <taxon>Eupulmonata</taxon>
        <taxon>Stylommatophora</taxon>
        <taxon>Helicina</taxon>
        <taxon>Helicoidea</taxon>
        <taxon>Geomitridae</taxon>
        <taxon>Candidula</taxon>
    </lineage>
</organism>
<dbReference type="GO" id="GO:0016020">
    <property type="term" value="C:membrane"/>
    <property type="evidence" value="ECO:0007669"/>
    <property type="project" value="InterPro"/>
</dbReference>
<keyword evidence="1" id="KW-0732">Signal</keyword>
<comment type="caution">
    <text evidence="5">The sequence shown here is derived from an EMBL/GenBank/DDBJ whole genome shotgun (WGS) entry which is preliminary data.</text>
</comment>
<name>A0A8S3ZSH8_9EUPU</name>
<keyword evidence="3" id="KW-0106">Calcium</keyword>
<protein>
    <recommendedName>
        <fullName evidence="4">Calx-beta domain-containing protein</fullName>
    </recommendedName>
</protein>
<dbReference type="EMBL" id="CAJHNH020005401">
    <property type="protein sequence ID" value="CAG5132467.1"/>
    <property type="molecule type" value="Genomic_DNA"/>
</dbReference>
<evidence type="ECO:0000256" key="1">
    <source>
        <dbReference type="ARBA" id="ARBA00022729"/>
    </source>
</evidence>
<evidence type="ECO:0000256" key="2">
    <source>
        <dbReference type="ARBA" id="ARBA00022737"/>
    </source>
</evidence>
<proteinExistence type="predicted"/>
<reference evidence="5" key="1">
    <citation type="submission" date="2021-04" db="EMBL/GenBank/DDBJ databases">
        <authorList>
            <consortium name="Molecular Ecology Group"/>
        </authorList>
    </citation>
    <scope>NUCLEOTIDE SEQUENCE</scope>
</reference>
<dbReference type="Gene3D" id="2.60.40.2030">
    <property type="match status" value="3"/>
</dbReference>
<evidence type="ECO:0000259" key="4">
    <source>
        <dbReference type="SMART" id="SM00237"/>
    </source>
</evidence>
<dbReference type="AlphaFoldDB" id="A0A8S3ZSH8"/>
<dbReference type="SUPFAM" id="SSF141072">
    <property type="entry name" value="CalX-like"/>
    <property type="match status" value="3"/>
</dbReference>
<evidence type="ECO:0000313" key="6">
    <source>
        <dbReference type="Proteomes" id="UP000678393"/>
    </source>
</evidence>
<dbReference type="Proteomes" id="UP000678393">
    <property type="component" value="Unassembled WGS sequence"/>
</dbReference>
<dbReference type="GO" id="GO:0001965">
    <property type="term" value="F:G-protein alpha-subunit binding"/>
    <property type="evidence" value="ECO:0007669"/>
    <property type="project" value="TreeGrafter"/>
</dbReference>
<feature type="non-terminal residue" evidence="5">
    <location>
        <position position="1"/>
    </location>
</feature>
<feature type="non-terminal residue" evidence="5">
    <location>
        <position position="375"/>
    </location>
</feature>
<gene>
    <name evidence="5" type="ORF">CUNI_LOCUS18025</name>
</gene>
<dbReference type="FunFam" id="2.60.40.2030:FF:000017">
    <property type="entry name" value="Adhesion G protein-coupled receptor V1"/>
    <property type="match status" value="1"/>
</dbReference>
<dbReference type="Pfam" id="PF03160">
    <property type="entry name" value="Calx-beta"/>
    <property type="match status" value="3"/>
</dbReference>
<accession>A0A8S3ZSH8</accession>
<dbReference type="GO" id="GO:0004930">
    <property type="term" value="F:G protein-coupled receptor activity"/>
    <property type="evidence" value="ECO:0007669"/>
    <property type="project" value="InterPro"/>
</dbReference>
<keyword evidence="2" id="KW-0677">Repeat</keyword>
<keyword evidence="6" id="KW-1185">Reference proteome</keyword>
<dbReference type="GO" id="GO:0010855">
    <property type="term" value="F:adenylate cyclase inhibitor activity"/>
    <property type="evidence" value="ECO:0007669"/>
    <property type="project" value="TreeGrafter"/>
</dbReference>
<dbReference type="InterPro" id="IPR003644">
    <property type="entry name" value="Calx_beta"/>
</dbReference>
<dbReference type="SMART" id="SM00237">
    <property type="entry name" value="Calx_beta"/>
    <property type="match status" value="2"/>
</dbReference>
<dbReference type="GO" id="GO:0005737">
    <property type="term" value="C:cytoplasm"/>
    <property type="evidence" value="ECO:0007669"/>
    <property type="project" value="TreeGrafter"/>
</dbReference>
<dbReference type="OrthoDB" id="2324346at2759"/>